<dbReference type="PANTHER" id="PTHR10458">
    <property type="entry name" value="PEPTIDE DEFORMYLASE"/>
    <property type="match status" value="1"/>
</dbReference>
<dbReference type="AlphaFoldDB" id="A0A0C1M960"/>
<reference evidence="2" key="3">
    <citation type="submission" date="2022-09" db="EMBL/GenBank/DDBJ databases">
        <title>Genome-inferred correspondence between phylogeny and metabolic traits in the wild Drosophila gut microbiome.</title>
        <authorList>
            <person name="Bueno E."/>
            <person name="Blow F."/>
            <person name="Douglas A.E."/>
        </authorList>
    </citation>
    <scope>NUCLEOTIDE SEQUENCE</scope>
    <source>
        <strain evidence="2">Dm-2019-70</strain>
    </source>
</reference>
<dbReference type="Proteomes" id="UP001164768">
    <property type="component" value="Chromosome"/>
</dbReference>
<evidence type="ECO:0000313" key="4">
    <source>
        <dbReference type="EMBL" id="WAD01328.1"/>
    </source>
</evidence>
<comment type="similarity">
    <text evidence="1">Belongs to the polypeptide deformylase family.</text>
</comment>
<name>A0A0C1M960_LEVBR</name>
<accession>A0A0C1M960</accession>
<dbReference type="PRINTS" id="PR01576">
    <property type="entry name" value="PDEFORMYLASE"/>
</dbReference>
<dbReference type="Pfam" id="PF01327">
    <property type="entry name" value="Pep_deformylase"/>
    <property type="match status" value="1"/>
</dbReference>
<gene>
    <name evidence="2" type="ORF">JK167_07630</name>
    <name evidence="4" type="ORF">ORR04_10385</name>
    <name evidence="3" type="ORF">UCCLBBS449_2124</name>
</gene>
<evidence type="ECO:0000313" key="6">
    <source>
        <dbReference type="Proteomes" id="UP000676478"/>
    </source>
</evidence>
<evidence type="ECO:0000313" key="5">
    <source>
        <dbReference type="Proteomes" id="UP000307074"/>
    </source>
</evidence>
<dbReference type="EMBL" id="CP113117">
    <property type="protein sequence ID" value="WAD01328.1"/>
    <property type="molecule type" value="Genomic_DNA"/>
</dbReference>
<dbReference type="OrthoDB" id="9784988at2"/>
<evidence type="ECO:0000313" key="3">
    <source>
        <dbReference type="EMBL" id="QCZ54040.1"/>
    </source>
</evidence>
<dbReference type="Proteomes" id="UP000307074">
    <property type="component" value="Chromosome"/>
</dbReference>
<dbReference type="EMBL" id="CP031198">
    <property type="protein sequence ID" value="QCZ54040.1"/>
    <property type="molecule type" value="Genomic_DNA"/>
</dbReference>
<dbReference type="Proteomes" id="UP000676478">
    <property type="component" value="Unassembled WGS sequence"/>
</dbReference>
<dbReference type="InterPro" id="IPR036821">
    <property type="entry name" value="Peptide_deformylase_sf"/>
</dbReference>
<dbReference type="PANTHER" id="PTHR10458:SF22">
    <property type="entry name" value="PEPTIDE DEFORMYLASE"/>
    <property type="match status" value="1"/>
</dbReference>
<reference evidence="2" key="2">
    <citation type="submission" date="2020-12" db="EMBL/GenBank/DDBJ databases">
        <authorList>
            <person name="Mcmullen J.G."/>
        </authorList>
    </citation>
    <scope>NUCLEOTIDE SEQUENCE</scope>
    <source>
        <strain evidence="2">Dm-2019-70</strain>
    </source>
</reference>
<dbReference type="RefSeq" id="WP_021741964.1">
    <property type="nucleotide sequence ID" value="NZ_BJMR01000021.1"/>
</dbReference>
<dbReference type="InterPro" id="IPR023635">
    <property type="entry name" value="Peptide_deformylase"/>
</dbReference>
<reference evidence="4" key="4">
    <citation type="submission" date="2022-11" db="EMBL/GenBank/DDBJ databases">
        <title>Whole genome sequence of Levilactobacillus brevis SMB091.</title>
        <authorList>
            <person name="Kim J.-M."/>
            <person name="Kim O.-C."/>
            <person name="Choi Y.H."/>
            <person name="Han N.S."/>
            <person name="Hurh B."/>
        </authorList>
    </citation>
    <scope>NUCLEOTIDE SEQUENCE</scope>
    <source>
        <strain evidence="4">SMB091</strain>
    </source>
</reference>
<evidence type="ECO:0000313" key="2">
    <source>
        <dbReference type="EMBL" id="MBS1010695.1"/>
    </source>
</evidence>
<sequence length="136" mass="15149">MIKSVVHDEARLVQRSQPATQADGQTITDLIDTLRANQENCVGMAANMIGVNRRIIVVDMGILPVAMINPEITKMAGPYDTQEGCLSLSGERPTHRFKTIDVTFLNQNFQKQRQTFTGFVAQIIQHEVDHCNGILI</sequence>
<dbReference type="PIRSF" id="PIRSF004749">
    <property type="entry name" value="Pep_def"/>
    <property type="match status" value="1"/>
</dbReference>
<protein>
    <submittedName>
        <fullName evidence="3">N-formylmethionyl-tRNA deformylase</fullName>
    </submittedName>
    <submittedName>
        <fullName evidence="2">Peptide deformylase</fullName>
        <ecNumber evidence="2">3.5.1.88</ecNumber>
    </submittedName>
</protein>
<dbReference type="Gene3D" id="3.90.45.10">
    <property type="entry name" value="Peptide deformylase"/>
    <property type="match status" value="1"/>
</dbReference>
<evidence type="ECO:0000256" key="1">
    <source>
        <dbReference type="ARBA" id="ARBA00010759"/>
    </source>
</evidence>
<dbReference type="NCBIfam" id="NF006670">
    <property type="entry name" value="PRK09218.1"/>
    <property type="match status" value="1"/>
</dbReference>
<organism evidence="2 6">
    <name type="scientific">Levilactobacillus brevis</name>
    <name type="common">Lactobacillus brevis</name>
    <dbReference type="NCBI Taxonomy" id="1580"/>
    <lineage>
        <taxon>Bacteria</taxon>
        <taxon>Bacillati</taxon>
        <taxon>Bacillota</taxon>
        <taxon>Bacilli</taxon>
        <taxon>Lactobacillales</taxon>
        <taxon>Lactobacillaceae</taxon>
        <taxon>Levilactobacillus</taxon>
    </lineage>
</organism>
<dbReference type="EC" id="3.5.1.88" evidence="2"/>
<proteinExistence type="inferred from homology"/>
<keyword evidence="2" id="KW-0378">Hydrolase</keyword>
<dbReference type="SUPFAM" id="SSF56420">
    <property type="entry name" value="Peptide deformylase"/>
    <property type="match status" value="1"/>
</dbReference>
<dbReference type="CDD" id="cd00487">
    <property type="entry name" value="Pep_deformylase"/>
    <property type="match status" value="1"/>
</dbReference>
<dbReference type="GeneID" id="56993842"/>
<dbReference type="GO" id="GO:0042586">
    <property type="term" value="F:peptide deformylase activity"/>
    <property type="evidence" value="ECO:0007669"/>
    <property type="project" value="UniProtKB-EC"/>
</dbReference>
<reference evidence="3 5" key="1">
    <citation type="submission" date="2018-07" db="EMBL/GenBank/DDBJ databases">
        <authorList>
            <person name="Feyereisen M."/>
        </authorList>
    </citation>
    <scope>NUCLEOTIDE SEQUENCE [LARGE SCALE GENOMIC DNA]</scope>
    <source>
        <strain evidence="3 5">UCCLBBS449</strain>
    </source>
</reference>
<dbReference type="EMBL" id="JAERKF010000008">
    <property type="protein sequence ID" value="MBS1010695.1"/>
    <property type="molecule type" value="Genomic_DNA"/>
</dbReference>